<dbReference type="Proteomes" id="UP000521872">
    <property type="component" value="Unassembled WGS sequence"/>
</dbReference>
<accession>A0A8H4QXS0</accession>
<dbReference type="AlphaFoldDB" id="A0A8H4QXS0"/>
<gene>
    <name evidence="3" type="ORF">D9613_009833</name>
</gene>
<dbReference type="Pfam" id="PF13640">
    <property type="entry name" value="2OG-FeII_Oxy_3"/>
    <property type="match status" value="1"/>
</dbReference>
<dbReference type="GO" id="GO:0016491">
    <property type="term" value="F:oxidoreductase activity"/>
    <property type="evidence" value="ECO:0007669"/>
    <property type="project" value="UniProtKB-KW"/>
</dbReference>
<dbReference type="InterPro" id="IPR044862">
    <property type="entry name" value="Pro_4_hyd_alph_FE2OG_OXY"/>
</dbReference>
<dbReference type="PANTHER" id="PTHR33099:SF7">
    <property type="entry name" value="MYND-TYPE DOMAIN-CONTAINING PROTEIN"/>
    <property type="match status" value="1"/>
</dbReference>
<evidence type="ECO:0000256" key="1">
    <source>
        <dbReference type="RuleBase" id="RU003682"/>
    </source>
</evidence>
<proteinExistence type="inferred from homology"/>
<comment type="caution">
    <text evidence="3">The sequence shown here is derived from an EMBL/GenBank/DDBJ whole genome shotgun (WGS) entry which is preliminary data.</text>
</comment>
<reference evidence="3 4" key="1">
    <citation type="submission" date="2019-12" db="EMBL/GenBank/DDBJ databases">
        <authorList>
            <person name="Floudas D."/>
            <person name="Bentzer J."/>
            <person name="Ahren D."/>
            <person name="Johansson T."/>
            <person name="Persson P."/>
            <person name="Tunlid A."/>
        </authorList>
    </citation>
    <scope>NUCLEOTIDE SEQUENCE [LARGE SCALE GENOMIC DNA]</scope>
    <source>
        <strain evidence="3 4">CBS 102.39</strain>
    </source>
</reference>
<dbReference type="PANTHER" id="PTHR33099">
    <property type="entry name" value="FE2OG DIOXYGENASE DOMAIN-CONTAINING PROTEIN"/>
    <property type="match status" value="1"/>
</dbReference>
<organism evidence="3 4">
    <name type="scientific">Agrocybe pediades</name>
    <dbReference type="NCBI Taxonomy" id="84607"/>
    <lineage>
        <taxon>Eukaryota</taxon>
        <taxon>Fungi</taxon>
        <taxon>Dikarya</taxon>
        <taxon>Basidiomycota</taxon>
        <taxon>Agaricomycotina</taxon>
        <taxon>Agaricomycetes</taxon>
        <taxon>Agaricomycetidae</taxon>
        <taxon>Agaricales</taxon>
        <taxon>Agaricineae</taxon>
        <taxon>Strophariaceae</taxon>
        <taxon>Agrocybe</taxon>
    </lineage>
</organism>
<keyword evidence="1" id="KW-0479">Metal-binding</keyword>
<evidence type="ECO:0000259" key="2">
    <source>
        <dbReference type="PROSITE" id="PS51471"/>
    </source>
</evidence>
<evidence type="ECO:0000313" key="4">
    <source>
        <dbReference type="Proteomes" id="UP000521872"/>
    </source>
</evidence>
<sequence>MLLRGGDSEKSIKAQLYKLNVYGPGSFFKAHVDTPRGDNMFGSLVVVLPTKHEGGSLVFRHRGQECVFDTAAAVSSEATPHGAFVAFFSDVEHEVLEVKSGYRVTLTYNLYFVDHPKQSVNLGVAPAAGDPLLDVASAMSELLATPSVLPKGGLLAFRLWHKYPITPSKTILSDVSKCLKGADKRLKEACTSLSLKTSLKILYKYQEKSDLDVEVACLFDSYETGFAKHSHVDGLIYGLLYRYKGKCTLTYDFPEEYPDVDLNDRLIKYTKPVLWFNASKNEQRINQFQTKYMAYGNEAQLDTIYHDLYLVVEVQPFEERAESTA</sequence>
<dbReference type="EMBL" id="JAACJL010000017">
    <property type="protein sequence ID" value="KAF4618640.1"/>
    <property type="molecule type" value="Genomic_DNA"/>
</dbReference>
<keyword evidence="1" id="KW-0408">Iron</keyword>
<comment type="similarity">
    <text evidence="1">Belongs to the iron/ascorbate-dependent oxidoreductase family.</text>
</comment>
<dbReference type="Gene3D" id="2.60.120.620">
    <property type="entry name" value="q2cbj1_9rhob like domain"/>
    <property type="match status" value="1"/>
</dbReference>
<dbReference type="PROSITE" id="PS51471">
    <property type="entry name" value="FE2OG_OXY"/>
    <property type="match status" value="1"/>
</dbReference>
<keyword evidence="4" id="KW-1185">Reference proteome</keyword>
<dbReference type="GO" id="GO:0046872">
    <property type="term" value="F:metal ion binding"/>
    <property type="evidence" value="ECO:0007669"/>
    <property type="project" value="UniProtKB-KW"/>
</dbReference>
<evidence type="ECO:0000313" key="3">
    <source>
        <dbReference type="EMBL" id="KAF4618640.1"/>
    </source>
</evidence>
<dbReference type="InterPro" id="IPR005123">
    <property type="entry name" value="Oxoglu/Fe-dep_dioxygenase_dom"/>
</dbReference>
<protein>
    <recommendedName>
        <fullName evidence="2">Fe2OG dioxygenase domain-containing protein</fullName>
    </recommendedName>
</protein>
<name>A0A8H4QXS0_9AGAR</name>
<feature type="domain" description="Fe2OG dioxygenase" evidence="2">
    <location>
        <begin position="10"/>
        <end position="112"/>
    </location>
</feature>
<keyword evidence="1" id="KW-0560">Oxidoreductase</keyword>